<feature type="domain" description="Aladin seven-bladed propeller" evidence="3">
    <location>
        <begin position="136"/>
        <end position="478"/>
    </location>
</feature>
<dbReference type="PROSITE" id="PS00678">
    <property type="entry name" value="WD_REPEATS_1"/>
    <property type="match status" value="1"/>
</dbReference>
<keyword evidence="1" id="KW-0853">WD repeat</keyword>
<dbReference type="InterPro" id="IPR057403">
    <property type="entry name" value="Beta-prop_Aladin"/>
</dbReference>
<evidence type="ECO:0000256" key="1">
    <source>
        <dbReference type="ARBA" id="ARBA00022574"/>
    </source>
</evidence>
<dbReference type="Gene3D" id="2.130.10.10">
    <property type="entry name" value="YVTN repeat-like/Quinoprotein amine dehydrogenase"/>
    <property type="match status" value="2"/>
</dbReference>
<dbReference type="RefSeq" id="XP_013779615.1">
    <property type="nucleotide sequence ID" value="XM_013924161.2"/>
</dbReference>
<dbReference type="InterPro" id="IPR019775">
    <property type="entry name" value="WD40_repeat_CS"/>
</dbReference>
<dbReference type="SMART" id="SM00320">
    <property type="entry name" value="WD40"/>
    <property type="match status" value="5"/>
</dbReference>
<evidence type="ECO:0000256" key="2">
    <source>
        <dbReference type="ARBA" id="ARBA00022737"/>
    </source>
</evidence>
<dbReference type="Pfam" id="PF25460">
    <property type="entry name" value="Beta-prop_Aladin"/>
    <property type="match status" value="1"/>
</dbReference>
<dbReference type="Proteomes" id="UP000694941">
    <property type="component" value="Unplaced"/>
</dbReference>
<evidence type="ECO:0000313" key="5">
    <source>
        <dbReference type="RefSeq" id="XP_013779615.1"/>
    </source>
</evidence>
<dbReference type="InterPro" id="IPR045139">
    <property type="entry name" value="Aladin"/>
</dbReference>
<dbReference type="SUPFAM" id="SSF50978">
    <property type="entry name" value="WD40 repeat-like"/>
    <property type="match status" value="1"/>
</dbReference>
<gene>
    <name evidence="5" type="primary">LOC106463729</name>
</gene>
<accession>A0ABM1BD71</accession>
<sequence length="521" mass="57196">MSSLSAFPSPPHKGQVTLCEIQSHLVSGSADSDVHQYTDQVSQYPRIDLSTESLRPFVCRENSKNAFMHHNESIAKKVFVSWQEQGVKGVLVELANNEGDGALSSCARITAQLLLRTVQWLGSIYGSLFPHTLLSKEDLIAQFCPVLDWHHGTIRAFAWHPHTPKCAVALRDDSVRIFASGSRVTPLLKHKQQRGVADMAWKPYSASYLAVACQSGILLWQIEPTSLVTRPSSSCITFLQRKGHAPVTSVAWEPDGCFLVSASAADTSILIWDIGAESCTPMRRVGGGGVSFIRWSPDCQRLFAATPSTLFRIWETQSWTCERWSNVIGHCQNACWSPDGSVLLFTTSEEPLIYSLHFGSTENIKPHSVAGSKSAIPVADLTPVSVSDGSETIRTGGRVHQMVWDGTGERLAVSFVDNPELIAVFRTRIKPLLELSPCGFIRSPERETPQLLSFHGSFERGALLTVCWSSGKISNIPMLFVPVKAATTNGFSSFLHSTPLYHRGIGEMPRSPFLFSSPGSL</sequence>
<keyword evidence="4" id="KW-1185">Reference proteome</keyword>
<organism evidence="4 5">
    <name type="scientific">Limulus polyphemus</name>
    <name type="common">Atlantic horseshoe crab</name>
    <dbReference type="NCBI Taxonomy" id="6850"/>
    <lineage>
        <taxon>Eukaryota</taxon>
        <taxon>Metazoa</taxon>
        <taxon>Ecdysozoa</taxon>
        <taxon>Arthropoda</taxon>
        <taxon>Chelicerata</taxon>
        <taxon>Merostomata</taxon>
        <taxon>Xiphosura</taxon>
        <taxon>Limulidae</taxon>
        <taxon>Limulus</taxon>
    </lineage>
</organism>
<evidence type="ECO:0000259" key="3">
    <source>
        <dbReference type="Pfam" id="PF25460"/>
    </source>
</evidence>
<protein>
    <submittedName>
        <fullName evidence="5">Aladin-like</fullName>
    </submittedName>
</protein>
<dbReference type="PANTHER" id="PTHR14494:SF0">
    <property type="entry name" value="ALADIN"/>
    <property type="match status" value="1"/>
</dbReference>
<proteinExistence type="predicted"/>
<name>A0ABM1BD71_LIMPO</name>
<dbReference type="PANTHER" id="PTHR14494">
    <property type="entry name" value="ALADIN/ADRACALIN/AAAS"/>
    <property type="match status" value="1"/>
</dbReference>
<dbReference type="GeneID" id="106463729"/>
<dbReference type="InterPro" id="IPR001680">
    <property type="entry name" value="WD40_rpt"/>
</dbReference>
<dbReference type="InterPro" id="IPR015943">
    <property type="entry name" value="WD40/YVTN_repeat-like_dom_sf"/>
</dbReference>
<evidence type="ECO:0000313" key="4">
    <source>
        <dbReference type="Proteomes" id="UP000694941"/>
    </source>
</evidence>
<keyword evidence="2" id="KW-0677">Repeat</keyword>
<reference evidence="5" key="1">
    <citation type="submission" date="2025-08" db="UniProtKB">
        <authorList>
            <consortium name="RefSeq"/>
        </authorList>
    </citation>
    <scope>IDENTIFICATION</scope>
    <source>
        <tissue evidence="5">Muscle</tissue>
    </source>
</reference>
<dbReference type="InterPro" id="IPR036322">
    <property type="entry name" value="WD40_repeat_dom_sf"/>
</dbReference>